<dbReference type="EMBL" id="PGTY01000001">
    <property type="protein sequence ID" value="PJI91316.1"/>
    <property type="molecule type" value="Genomic_DNA"/>
</dbReference>
<reference evidence="2 3" key="1">
    <citation type="submission" date="2017-11" db="EMBL/GenBank/DDBJ databases">
        <title>Genomic Encyclopedia of Archaeal and Bacterial Type Strains, Phase II (KMG-II): From Individual Species to Whole Genera.</title>
        <authorList>
            <person name="Goeker M."/>
        </authorList>
    </citation>
    <scope>NUCLEOTIDE SEQUENCE [LARGE SCALE GENOMIC DNA]</scope>
    <source>
        <strain evidence="2 3">DSM 29128</strain>
    </source>
</reference>
<gene>
    <name evidence="2" type="ORF">BC777_0142</name>
</gene>
<protein>
    <submittedName>
        <fullName evidence="2">Uncharacterized protein</fullName>
    </submittedName>
</protein>
<sequence length="38" mass="4302">MHFLHSSIAQSGIVQLQHNHTSLSQQRGKSRCILNNTE</sequence>
<keyword evidence="3" id="KW-1185">Reference proteome</keyword>
<evidence type="ECO:0000313" key="3">
    <source>
        <dbReference type="Proteomes" id="UP000228531"/>
    </source>
</evidence>
<comment type="caution">
    <text evidence="2">The sequence shown here is derived from an EMBL/GenBank/DDBJ whole genome shotgun (WGS) entry which is preliminary data.</text>
</comment>
<organism evidence="2 3">
    <name type="scientific">Yoonia maricola</name>
    <dbReference type="NCBI Taxonomy" id="420999"/>
    <lineage>
        <taxon>Bacteria</taxon>
        <taxon>Pseudomonadati</taxon>
        <taxon>Pseudomonadota</taxon>
        <taxon>Alphaproteobacteria</taxon>
        <taxon>Rhodobacterales</taxon>
        <taxon>Paracoccaceae</taxon>
        <taxon>Yoonia</taxon>
    </lineage>
</organism>
<proteinExistence type="predicted"/>
<evidence type="ECO:0000256" key="1">
    <source>
        <dbReference type="SAM" id="MobiDB-lite"/>
    </source>
</evidence>
<accession>A0A2M8WKA0</accession>
<dbReference type="Proteomes" id="UP000228531">
    <property type="component" value="Unassembled WGS sequence"/>
</dbReference>
<evidence type="ECO:0000313" key="2">
    <source>
        <dbReference type="EMBL" id="PJI91316.1"/>
    </source>
</evidence>
<dbReference type="AlphaFoldDB" id="A0A2M8WKA0"/>
<name>A0A2M8WKA0_9RHOB</name>
<feature type="region of interest" description="Disordered" evidence="1">
    <location>
        <begin position="18"/>
        <end position="38"/>
    </location>
</feature>